<dbReference type="Proteomes" id="UP001595843">
    <property type="component" value="Unassembled WGS sequence"/>
</dbReference>
<comment type="caution">
    <text evidence="3">The sequence shown here is derived from an EMBL/GenBank/DDBJ whole genome shotgun (WGS) entry which is preliminary data.</text>
</comment>
<name>A0ABV8JDX0_9BACL</name>
<evidence type="ECO:0000256" key="1">
    <source>
        <dbReference type="ARBA" id="ARBA00008635"/>
    </source>
</evidence>
<protein>
    <submittedName>
        <fullName evidence="3">DinB family protein</fullName>
    </submittedName>
</protein>
<dbReference type="InterPro" id="IPR007837">
    <property type="entry name" value="DinB"/>
</dbReference>
<dbReference type="RefSeq" id="WP_380701312.1">
    <property type="nucleotide sequence ID" value="NZ_JBHSAP010000004.1"/>
</dbReference>
<comment type="similarity">
    <text evidence="1">Belongs to the DinB family.</text>
</comment>
<proteinExistence type="inferred from homology"/>
<gene>
    <name evidence="3" type="ORF">ACFOUO_01170</name>
</gene>
<sequence>MSHEVLTLYEYHVWANKRIFEHLKGLPQDLFHRPIPNVFPTIAETFAHIYIVDRLWLGVMATGDPTDEILAIVKKVEEETKGLEREEMKIRYNQLSQEYRTFFNGVEGFDQPVSIKHPRLGRFETRLSELVKHVVNHGTYHRGNITSMLRQTGHPGVSTDYVFYLYQLQKQSH</sequence>
<reference evidence="4" key="1">
    <citation type="journal article" date="2019" name="Int. J. Syst. Evol. Microbiol.">
        <title>The Global Catalogue of Microorganisms (GCM) 10K type strain sequencing project: providing services to taxonomists for standard genome sequencing and annotation.</title>
        <authorList>
            <consortium name="The Broad Institute Genomics Platform"/>
            <consortium name="The Broad Institute Genome Sequencing Center for Infectious Disease"/>
            <person name="Wu L."/>
            <person name="Ma J."/>
        </authorList>
    </citation>
    <scope>NUCLEOTIDE SEQUENCE [LARGE SCALE GENOMIC DNA]</scope>
    <source>
        <strain evidence="4">IBRC-M 10813</strain>
    </source>
</reference>
<accession>A0ABV8JDX0</accession>
<dbReference type="EMBL" id="JBHSAP010000004">
    <property type="protein sequence ID" value="MFC4075416.1"/>
    <property type="molecule type" value="Genomic_DNA"/>
</dbReference>
<evidence type="ECO:0000256" key="2">
    <source>
        <dbReference type="ARBA" id="ARBA00022723"/>
    </source>
</evidence>
<dbReference type="Gene3D" id="1.20.120.450">
    <property type="entry name" value="dinb family like domain"/>
    <property type="match status" value="1"/>
</dbReference>
<organism evidence="3 4">
    <name type="scientific">Salinithrix halophila</name>
    <dbReference type="NCBI Taxonomy" id="1485204"/>
    <lineage>
        <taxon>Bacteria</taxon>
        <taxon>Bacillati</taxon>
        <taxon>Bacillota</taxon>
        <taxon>Bacilli</taxon>
        <taxon>Bacillales</taxon>
        <taxon>Thermoactinomycetaceae</taxon>
        <taxon>Salinithrix</taxon>
    </lineage>
</organism>
<evidence type="ECO:0000313" key="4">
    <source>
        <dbReference type="Proteomes" id="UP001595843"/>
    </source>
</evidence>
<dbReference type="SUPFAM" id="SSF109854">
    <property type="entry name" value="DinB/YfiT-like putative metalloenzymes"/>
    <property type="match status" value="1"/>
</dbReference>
<dbReference type="PANTHER" id="PTHR37302:SF1">
    <property type="entry name" value="PROTEIN DINB"/>
    <property type="match status" value="1"/>
</dbReference>
<dbReference type="InterPro" id="IPR034660">
    <property type="entry name" value="DinB/YfiT-like"/>
</dbReference>
<dbReference type="Pfam" id="PF05163">
    <property type="entry name" value="DinB"/>
    <property type="match status" value="1"/>
</dbReference>
<keyword evidence="4" id="KW-1185">Reference proteome</keyword>
<keyword evidence="2" id="KW-0479">Metal-binding</keyword>
<evidence type="ECO:0000313" key="3">
    <source>
        <dbReference type="EMBL" id="MFC4075416.1"/>
    </source>
</evidence>
<dbReference type="PANTHER" id="PTHR37302">
    <property type="entry name" value="SLR1116 PROTEIN"/>
    <property type="match status" value="1"/>
</dbReference>